<dbReference type="InterPro" id="IPR046155">
    <property type="entry name" value="DUF6157"/>
</dbReference>
<dbReference type="AlphaFoldDB" id="A0A1I3ZLZ7"/>
<evidence type="ECO:0000313" key="1">
    <source>
        <dbReference type="EMBL" id="SFK44980.1"/>
    </source>
</evidence>
<evidence type="ECO:0000313" key="2">
    <source>
        <dbReference type="Proteomes" id="UP000198915"/>
    </source>
</evidence>
<dbReference type="RefSeq" id="WP_092272943.1">
    <property type="nucleotide sequence ID" value="NZ_CP176856.1"/>
</dbReference>
<dbReference type="GeneID" id="301132981"/>
<keyword evidence="2" id="KW-1185">Reference proteome</keyword>
<dbReference type="Pfam" id="PF19654">
    <property type="entry name" value="DUF6157"/>
    <property type="match status" value="1"/>
</dbReference>
<reference evidence="2" key="1">
    <citation type="submission" date="2016-10" db="EMBL/GenBank/DDBJ databases">
        <authorList>
            <person name="Varghese N."/>
            <person name="Submissions S."/>
        </authorList>
    </citation>
    <scope>NUCLEOTIDE SEQUENCE [LARGE SCALE GENOMIC DNA]</scope>
    <source>
        <strain evidence="2">OK042</strain>
    </source>
</reference>
<dbReference type="EMBL" id="FORT01000013">
    <property type="protein sequence ID" value="SFK44980.1"/>
    <property type="molecule type" value="Genomic_DNA"/>
</dbReference>
<organism evidence="1 2">
    <name type="scientific">Brevibacillus centrosporus</name>
    <dbReference type="NCBI Taxonomy" id="54910"/>
    <lineage>
        <taxon>Bacteria</taxon>
        <taxon>Bacillati</taxon>
        <taxon>Bacillota</taxon>
        <taxon>Bacilli</taxon>
        <taxon>Bacillales</taxon>
        <taxon>Paenibacillaceae</taxon>
        <taxon>Brevibacillus</taxon>
    </lineage>
</organism>
<gene>
    <name evidence="1" type="ORF">SAMN05518846_113151</name>
</gene>
<proteinExistence type="predicted"/>
<protein>
    <submittedName>
        <fullName evidence="1">Uncharacterized protein</fullName>
    </submittedName>
</protein>
<dbReference type="Proteomes" id="UP000198915">
    <property type="component" value="Unassembled WGS sequence"/>
</dbReference>
<sequence length="141" mass="16221">MRLIIDTFVQVAQDCPVTTGVVPTTKPNAKPSIHVLQYELLSIDPYRYTIDDLIYEVHIRHKEYPEETIAKDADRIRAELFSKSHPCMRASMLPKKYGWGVHYDPAGKLAIYGMETEQYRKFVEGTSGTPKLVYAMRNKRA</sequence>
<dbReference type="STRING" id="1884381.SAMN05518846_113151"/>
<accession>A0A1I3ZLZ7</accession>
<name>A0A1I3ZLZ7_9BACL</name>